<reference evidence="2 3" key="1">
    <citation type="journal article" date="2013" name="J. Biotechnol.">
        <title>Establishment and interpretation of the genome sequence of the phytopathogenic fungus Rhizoctonia solani AG1-IB isolate 7/3/14.</title>
        <authorList>
            <person name="Wibberg D.W."/>
            <person name="Jelonek L.J."/>
            <person name="Rupp O.R."/>
            <person name="Hennig M.H."/>
            <person name="Eikmeyer F.E."/>
            <person name="Goesmann A.G."/>
            <person name="Hartmann A.H."/>
            <person name="Borriss R.B."/>
            <person name="Grosch R.G."/>
            <person name="Puehler A.P."/>
            <person name="Schlueter A.S."/>
        </authorList>
    </citation>
    <scope>NUCLEOTIDE SEQUENCE [LARGE SCALE GENOMIC DNA]</scope>
    <source>
        <strain evidence="3">AG1-IB / isolate 7/3/14</strain>
    </source>
</reference>
<sequence length="429" mass="47644">MSETIPAPLGPVSKRKQKHINNRRVNTAAAEADAILRAHIKNAATELGVSMDEVFQRFALISPVGEQRTPMWWNGLVIEKSAEWKDEYDGPGRKQLSWVTHRIRQEGLTSQLTKEEKARYAELAAETRSKNKDAKTASLTRKQAIESAEEQLTQVHSQLETLHARLGVEYLLVTTRGALEDKMAPMYVCSEKADTFLQGHMNIPMKGLLTHLDFYVIGMEAAGTKKILGKKQELRVSVRTRLKTSLIDALKKMGADTSNIRCVEYAKYDKIVYNCRVVLVGYPVTSSGRQMVRPSDFPGGIKGLAHAERQLATGVWRFEELSRAIYDEWKVKYEKAKANNATAPCPPYNPVPGSEFQGGPKPVQNTEDPGPSRKRKACKTKPATRAKVSKKAKSRKIIIDSDSGSESGPEPQSDRSDSGDEMTGSEGDD</sequence>
<feature type="compositionally biased region" description="Basic residues" evidence="1">
    <location>
        <begin position="372"/>
        <end position="396"/>
    </location>
</feature>
<organism evidence="2 3">
    <name type="scientific">Thanatephorus cucumeris (strain AG1-IB / isolate 7/3/14)</name>
    <name type="common">Lettuce bottom rot fungus</name>
    <name type="synonym">Rhizoctonia solani</name>
    <dbReference type="NCBI Taxonomy" id="1108050"/>
    <lineage>
        <taxon>Eukaryota</taxon>
        <taxon>Fungi</taxon>
        <taxon>Dikarya</taxon>
        <taxon>Basidiomycota</taxon>
        <taxon>Agaricomycotina</taxon>
        <taxon>Agaricomycetes</taxon>
        <taxon>Cantharellales</taxon>
        <taxon>Ceratobasidiaceae</taxon>
        <taxon>Rhizoctonia</taxon>
        <taxon>Rhizoctonia solani AG-1</taxon>
    </lineage>
</organism>
<comment type="caution">
    <text evidence="2">The sequence shown here is derived from an EMBL/GenBank/DDBJ whole genome shotgun (WGS) entry which is preliminary data.</text>
</comment>
<evidence type="ECO:0000256" key="1">
    <source>
        <dbReference type="SAM" id="MobiDB-lite"/>
    </source>
</evidence>
<name>M5C2J5_THACB</name>
<dbReference type="HOGENOM" id="CLU_639659_0_0_1"/>
<proteinExistence type="predicted"/>
<evidence type="ECO:0000313" key="2">
    <source>
        <dbReference type="EMBL" id="CCO34183.1"/>
    </source>
</evidence>
<feature type="compositionally biased region" description="Low complexity" evidence="1">
    <location>
        <begin position="400"/>
        <end position="411"/>
    </location>
</feature>
<feature type="region of interest" description="Disordered" evidence="1">
    <location>
        <begin position="340"/>
        <end position="429"/>
    </location>
</feature>
<dbReference type="EMBL" id="CAOJ01012699">
    <property type="protein sequence ID" value="CCO34183.1"/>
    <property type="molecule type" value="Genomic_DNA"/>
</dbReference>
<evidence type="ECO:0000313" key="3">
    <source>
        <dbReference type="Proteomes" id="UP000012065"/>
    </source>
</evidence>
<dbReference type="AlphaFoldDB" id="M5C2J5"/>
<gene>
    <name evidence="2" type="ORF">BN14_08276</name>
</gene>
<protein>
    <submittedName>
        <fullName evidence="2">Uncharacterized protein</fullName>
    </submittedName>
</protein>
<dbReference type="Proteomes" id="UP000012065">
    <property type="component" value="Unassembled WGS sequence"/>
</dbReference>
<accession>M5C2J5</accession>